<reference evidence="2" key="1">
    <citation type="submission" date="2021-01" db="EMBL/GenBank/DDBJ databases">
        <authorList>
            <consortium name="Genoscope - CEA"/>
            <person name="William W."/>
        </authorList>
    </citation>
    <scope>NUCLEOTIDE SEQUENCE</scope>
</reference>
<sequence length="527" mass="62373">MNQFKNSKLNTLGYVRNYHSDFGSSNIINHTLYHKYASSQNYYFTKEINDILSKNRTSATIKFYDDMQYLENDECMSRVYYFDDYYSKIQLLVEFYKYHHDLPRFTVDEEIIQILNLYYDKKRKLEYYKIQRQIEYENLKNPDQPQKGIVGDKPIESQSTPQSEINGDSTINNNIENILQDVITQQKSQNQISQQDISQITKFQDDQKGEIQQMLDIFNQGNQKNTQKYSFQKNISPSLSQHHKLNEQIISHSNQKQYTQQHQNFRIPQTTKRYPSSSLSRNLKTSSNEKKLDNNFTHLFNKCPQRKRIKIENKNEIKKDFKKSVPDIKSLGIRILACMNQIEKYKMNTKCVSSLDNKELQKILFSVHQPVFSSNIKLYKGSSTQSIKISQQINTQDDQIINQSPINFHTTQTPRTNQDGSKFFKKQFFEQKQKENAKVLRRLMVYKKDNLIKTQKDIRLIPKLNLNRINNLNTNSCCNTLRINGFNQNIANQLTPKSFTFRSRINNIISQQIKTMQNNYIKNSIKQ</sequence>
<evidence type="ECO:0000313" key="3">
    <source>
        <dbReference type="Proteomes" id="UP000688137"/>
    </source>
</evidence>
<proteinExistence type="predicted"/>
<organism evidence="2 3">
    <name type="scientific">Paramecium primaurelia</name>
    <dbReference type="NCBI Taxonomy" id="5886"/>
    <lineage>
        <taxon>Eukaryota</taxon>
        <taxon>Sar</taxon>
        <taxon>Alveolata</taxon>
        <taxon>Ciliophora</taxon>
        <taxon>Intramacronucleata</taxon>
        <taxon>Oligohymenophorea</taxon>
        <taxon>Peniculida</taxon>
        <taxon>Parameciidae</taxon>
        <taxon>Paramecium</taxon>
    </lineage>
</organism>
<name>A0A8S1KGW3_PARPR</name>
<dbReference type="OMA" id="CCNTLRI"/>
<gene>
    <name evidence="2" type="ORF">PPRIM_AZ9-3.1.T0140318</name>
</gene>
<feature type="region of interest" description="Disordered" evidence="1">
    <location>
        <begin position="141"/>
        <end position="169"/>
    </location>
</feature>
<accession>A0A8S1KGW3</accession>
<protein>
    <submittedName>
        <fullName evidence="2">Uncharacterized protein</fullName>
    </submittedName>
</protein>
<feature type="compositionally biased region" description="Polar residues" evidence="1">
    <location>
        <begin position="156"/>
        <end position="169"/>
    </location>
</feature>
<dbReference type="EMBL" id="CAJJDM010000011">
    <property type="protein sequence ID" value="CAD8050094.1"/>
    <property type="molecule type" value="Genomic_DNA"/>
</dbReference>
<evidence type="ECO:0000256" key="1">
    <source>
        <dbReference type="SAM" id="MobiDB-lite"/>
    </source>
</evidence>
<dbReference type="AlphaFoldDB" id="A0A8S1KGW3"/>
<dbReference type="Proteomes" id="UP000688137">
    <property type="component" value="Unassembled WGS sequence"/>
</dbReference>
<comment type="caution">
    <text evidence="2">The sequence shown here is derived from an EMBL/GenBank/DDBJ whole genome shotgun (WGS) entry which is preliminary data.</text>
</comment>
<keyword evidence="3" id="KW-1185">Reference proteome</keyword>
<evidence type="ECO:0000313" key="2">
    <source>
        <dbReference type="EMBL" id="CAD8050094.1"/>
    </source>
</evidence>